<reference evidence="2" key="1">
    <citation type="submission" date="2024-07" db="EMBL/GenBank/DDBJ databases">
        <title>Two chromosome-level genome assemblies of Korean endemic species Abeliophyllum distichum and Forsythia ovata (Oleaceae).</title>
        <authorList>
            <person name="Jang H."/>
        </authorList>
    </citation>
    <scope>NUCLEOTIDE SEQUENCE [LARGE SCALE GENOMIC DNA]</scope>
</reference>
<dbReference type="Proteomes" id="UP001604277">
    <property type="component" value="Unassembled WGS sequence"/>
</dbReference>
<keyword evidence="2" id="KW-1185">Reference proteome</keyword>
<accession>A0ABD1T7U7</accession>
<dbReference type="AlphaFoldDB" id="A0ABD1T7U7"/>
<protein>
    <submittedName>
        <fullName evidence="1">Uncharacterized protein</fullName>
    </submittedName>
</protein>
<comment type="caution">
    <text evidence="1">The sequence shown here is derived from an EMBL/GenBank/DDBJ whole genome shotgun (WGS) entry which is preliminary data.</text>
</comment>
<evidence type="ECO:0000313" key="2">
    <source>
        <dbReference type="Proteomes" id="UP001604277"/>
    </source>
</evidence>
<proteinExistence type="predicted"/>
<sequence>MEAMQMPNHLRTTCVVRLSIVRELIIVPFLGPDPITQQRSLKQSKTCTLARMSPIKEWLLDKQVPANLKSHSPAHIALTIGSTGIALRIAMTYRHWQNKEPKRRIEPPYKKVEAGTTRHFGPTSCIVDDVKRLEIAD</sequence>
<organism evidence="1 2">
    <name type="scientific">Forsythia ovata</name>
    <dbReference type="NCBI Taxonomy" id="205694"/>
    <lineage>
        <taxon>Eukaryota</taxon>
        <taxon>Viridiplantae</taxon>
        <taxon>Streptophyta</taxon>
        <taxon>Embryophyta</taxon>
        <taxon>Tracheophyta</taxon>
        <taxon>Spermatophyta</taxon>
        <taxon>Magnoliopsida</taxon>
        <taxon>eudicotyledons</taxon>
        <taxon>Gunneridae</taxon>
        <taxon>Pentapetalae</taxon>
        <taxon>asterids</taxon>
        <taxon>lamiids</taxon>
        <taxon>Lamiales</taxon>
        <taxon>Oleaceae</taxon>
        <taxon>Forsythieae</taxon>
        <taxon>Forsythia</taxon>
    </lineage>
</organism>
<name>A0ABD1T7U7_9LAMI</name>
<evidence type="ECO:0000313" key="1">
    <source>
        <dbReference type="EMBL" id="KAL2508804.1"/>
    </source>
</evidence>
<dbReference type="EMBL" id="JBFOLJ010000009">
    <property type="protein sequence ID" value="KAL2508804.1"/>
    <property type="molecule type" value="Genomic_DNA"/>
</dbReference>
<gene>
    <name evidence="1" type="ORF">Fot_32451</name>
</gene>